<evidence type="ECO:0000256" key="1">
    <source>
        <dbReference type="SAM" id="SignalP"/>
    </source>
</evidence>
<proteinExistence type="predicted"/>
<dbReference type="PANTHER" id="PTHR30032">
    <property type="entry name" value="N-ACETYLMURAMOYL-L-ALANINE AMIDASE-RELATED"/>
    <property type="match status" value="1"/>
</dbReference>
<dbReference type="InterPro" id="IPR051922">
    <property type="entry name" value="Bact_Sporulation_Assoc"/>
</dbReference>
<dbReference type="PANTHER" id="PTHR30032:SF8">
    <property type="entry name" value="GERMINATION-SPECIFIC N-ACETYLMURAMOYL-L-ALANINE AMIDASE"/>
    <property type="match status" value="1"/>
</dbReference>
<evidence type="ECO:0000313" key="4">
    <source>
        <dbReference type="Proteomes" id="UP000549113"/>
    </source>
</evidence>
<dbReference type="Gene3D" id="2.60.40.2700">
    <property type="match status" value="1"/>
</dbReference>
<keyword evidence="1" id="KW-0732">Signal</keyword>
<organism evidence="3 4">
    <name type="scientific">Microbacterium invictum</name>
    <dbReference type="NCBI Taxonomy" id="515415"/>
    <lineage>
        <taxon>Bacteria</taxon>
        <taxon>Bacillati</taxon>
        <taxon>Actinomycetota</taxon>
        <taxon>Actinomycetes</taxon>
        <taxon>Micrococcales</taxon>
        <taxon>Microbacteriaceae</taxon>
        <taxon>Microbacterium</taxon>
    </lineage>
</organism>
<dbReference type="InterPro" id="IPR007253">
    <property type="entry name" value="Cell_wall-bd_2"/>
</dbReference>
<dbReference type="InterPro" id="IPR011089">
    <property type="entry name" value="GmrSD_C"/>
</dbReference>
<feature type="domain" description="GmrSD restriction endonucleases C-terminal" evidence="2">
    <location>
        <begin position="106"/>
        <end position="198"/>
    </location>
</feature>
<dbReference type="RefSeq" id="WP_183500871.1">
    <property type="nucleotide sequence ID" value="NZ_BAABCO010000003.1"/>
</dbReference>
<protein>
    <submittedName>
        <fullName evidence="3">Cell wall-binding protein</fullName>
    </submittedName>
</protein>
<dbReference type="Gene3D" id="3.40.50.12090">
    <property type="match status" value="1"/>
</dbReference>
<name>A0AA40VNH8_9MICO</name>
<feature type="chain" id="PRO_5041407116" evidence="1">
    <location>
        <begin position="27"/>
        <end position="688"/>
    </location>
</feature>
<accession>A0AA40VNH8</accession>
<dbReference type="EMBL" id="JACIFH010000001">
    <property type="protein sequence ID" value="MBB4141389.1"/>
    <property type="molecule type" value="Genomic_DNA"/>
</dbReference>
<reference evidence="3 4" key="1">
    <citation type="submission" date="2020-08" db="EMBL/GenBank/DDBJ databases">
        <title>Sequencing the genomes of 1000 actinobacteria strains.</title>
        <authorList>
            <person name="Klenk H.-P."/>
        </authorList>
    </citation>
    <scope>NUCLEOTIDE SEQUENCE [LARGE SCALE GENOMIC DNA]</scope>
    <source>
        <strain evidence="3 4">DSM 19600</strain>
    </source>
</reference>
<dbReference type="Proteomes" id="UP000549113">
    <property type="component" value="Unassembled WGS sequence"/>
</dbReference>
<dbReference type="Pfam" id="PF07510">
    <property type="entry name" value="GmrSD_C"/>
    <property type="match status" value="1"/>
</dbReference>
<evidence type="ECO:0000259" key="2">
    <source>
        <dbReference type="Pfam" id="PF07510"/>
    </source>
</evidence>
<evidence type="ECO:0000313" key="3">
    <source>
        <dbReference type="EMBL" id="MBB4141389.1"/>
    </source>
</evidence>
<keyword evidence="4" id="KW-1185">Reference proteome</keyword>
<gene>
    <name evidence="3" type="ORF">BKA10_003183</name>
</gene>
<sequence>MRARLSMVAGLSLIISGLVVGAPATAATTTAADLPALLRVAAETTSPTYERAKFEHWIDADRDGCNTRYEVLIEESTTPTTLHSGCKLDGGTWVSAMDGTVAYSTDDIEIDHHVALAEAWRSGASGWTDAQRRDFANDLDVPYALNSSSTASNQSKGDKDPAKWMPTNSAYRCEYATSWALVKYRWSLAVDSAELTALKSLLSGSCGATPVTRPSVALKSGSAPTTPTTTTPAVTTPSNGISRLAGIDRYATAIQVSRQYAAGVSTVYVATGANFPDALSAAAAAALVDGPLLLTPSAALPSAVAAEITRLKPATIAVVGGTGAVSAKVADALRKLAPTQRLGKSDRYATGLHIVDSAFTSASTAFIATGRTFPDALAATGAAGALGAPVILVDGVQPKVSAATLSSLKRMGVNEVVIAGGTGAVSAGIESQLKKSYRVTRVGGADRYETAARINNRYFPASSSDTLFLATGLNFPDALAGAALAGTLRAPMYVTAPTCVPDSARASVADFGAAKTVVLGGTAVVSDSAAKNFGCLASAAPTISGTAKVGNALTARVGTWTSGTTHRFQWYANGAAISGATGQSFTLTAAQKGKKVTVAVTGSKSGYTTVTRRSKATAAVAAPAVAPKPDRTTPISKNTCPSWAPIKGNESSMIYHVKGGQYYDRTNPEECFTTQAAARAAGYRASMR</sequence>
<dbReference type="AlphaFoldDB" id="A0AA40VNH8"/>
<comment type="caution">
    <text evidence="3">The sequence shown here is derived from an EMBL/GenBank/DDBJ whole genome shotgun (WGS) entry which is preliminary data.</text>
</comment>
<dbReference type="Pfam" id="PF04122">
    <property type="entry name" value="CW_binding_2"/>
    <property type="match status" value="3"/>
</dbReference>
<feature type="signal peptide" evidence="1">
    <location>
        <begin position="1"/>
        <end position="26"/>
    </location>
</feature>